<comment type="caution">
    <text evidence="2">The sequence shown here is derived from an EMBL/GenBank/DDBJ whole genome shotgun (WGS) entry which is preliminary data.</text>
</comment>
<dbReference type="OrthoDB" id="6168613at2"/>
<dbReference type="Proteomes" id="UP000287336">
    <property type="component" value="Unassembled WGS sequence"/>
</dbReference>
<evidence type="ECO:0000313" key="2">
    <source>
        <dbReference type="EMBL" id="RUR27828.1"/>
    </source>
</evidence>
<keyword evidence="3" id="KW-1185">Reference proteome</keyword>
<evidence type="ECO:0000256" key="1">
    <source>
        <dbReference type="SAM" id="MobiDB-lite"/>
    </source>
</evidence>
<name>A0A433KGM9_9GAMM</name>
<organism evidence="2 3">
    <name type="scientific">Vreelandella andesensis</name>
    <dbReference type="NCBI Taxonomy" id="447567"/>
    <lineage>
        <taxon>Bacteria</taxon>
        <taxon>Pseudomonadati</taxon>
        <taxon>Pseudomonadota</taxon>
        <taxon>Gammaproteobacteria</taxon>
        <taxon>Oceanospirillales</taxon>
        <taxon>Halomonadaceae</taxon>
        <taxon>Vreelandella</taxon>
    </lineage>
</organism>
<dbReference type="EMBL" id="RZHG01000027">
    <property type="protein sequence ID" value="RUR27828.1"/>
    <property type="molecule type" value="Genomic_DNA"/>
</dbReference>
<dbReference type="AlphaFoldDB" id="A0A433KGM9"/>
<protein>
    <submittedName>
        <fullName evidence="2">Uncharacterized protein</fullName>
    </submittedName>
</protein>
<dbReference type="RefSeq" id="WP_126948645.1">
    <property type="nucleotide sequence ID" value="NZ_RZHG01000027.1"/>
</dbReference>
<feature type="region of interest" description="Disordered" evidence="1">
    <location>
        <begin position="195"/>
        <end position="230"/>
    </location>
</feature>
<accession>A0A433KGM9</accession>
<gene>
    <name evidence="2" type="ORF">ELY33_14640</name>
</gene>
<feature type="compositionally biased region" description="Polar residues" evidence="1">
    <location>
        <begin position="195"/>
        <end position="222"/>
    </location>
</feature>
<proteinExistence type="predicted"/>
<reference evidence="2 3" key="1">
    <citation type="submission" date="2018-12" db="EMBL/GenBank/DDBJ databases">
        <title>three novel Halomonas strain isolated from plants.</title>
        <authorList>
            <person name="Sun C."/>
        </authorList>
    </citation>
    <scope>NUCLEOTIDE SEQUENCE [LARGE SCALE GENOMIC DNA]</scope>
    <source>
        <strain evidence="2 3">DSM 19434</strain>
    </source>
</reference>
<evidence type="ECO:0000313" key="3">
    <source>
        <dbReference type="Proteomes" id="UP000287336"/>
    </source>
</evidence>
<sequence>MDIYLQPLPNLTFTIKSRMATQSTLELLNLTENQNYQRAALNGDHNILLTHPPILLVHEGGGQSLVNRMSLQAQLKFSKKSQKNNIHLPSSLIVYYIDEKTLNGDLIMLAKFLFGPIQRLNYAKKDSKGRLIWKKIINDIFENTALNECIENTLLNGDELSVSHLKKLLSFANLSDSSIAHELGHIKKKTRNLQLDTNKSNDPNNSIMTPAPNNQTSLSSNARNKRNEQRAIDIKETLSNIKRAAEKAEINAIKKDK</sequence>